<accession>A0A922MQZ4</accession>
<sequence length="291" mass="31650">MKSSEGYVSGIKWAVLVLVNMLLNKALQLAMLAAAVLLKSRTEAATSPVVKFCGRQLSEIMSRVCHAYNSPWDTPTGLSFRKFVIFSEPVIQVLSSNLSAKSSVFKFAVVEQPGSVVRRRRQVENGIADECCNNGCTSESPLEDMEAHIIADRSAEQGVQETRDVASVATAPAAVGSAGFAGRAAGARGGARGRTRSRGYGRARARGRRCWCRRKRRSGRRRSSLMGNMVLNVSAKKTKHDFLLLQDLVKNVVRAAPVVGTVSPLITWGRTLNTDLSPGSRDQYAYVVYAQ</sequence>
<keyword evidence="1" id="KW-0165">Cleavage on pair of basic residues</keyword>
<gene>
    <name evidence="4" type="ORF">HF086_015106</name>
</gene>
<evidence type="ECO:0000313" key="5">
    <source>
        <dbReference type="Proteomes" id="UP000814243"/>
    </source>
</evidence>
<dbReference type="InterPro" id="IPR036438">
    <property type="entry name" value="Insulin-like_sf"/>
</dbReference>
<protein>
    <recommendedName>
        <fullName evidence="3">Insulin-like domain-containing protein</fullName>
    </recommendedName>
</protein>
<evidence type="ECO:0000256" key="2">
    <source>
        <dbReference type="ARBA" id="ARBA00022729"/>
    </source>
</evidence>
<dbReference type="InterPro" id="IPR016179">
    <property type="entry name" value="Insulin-like"/>
</dbReference>
<evidence type="ECO:0000313" key="4">
    <source>
        <dbReference type="EMBL" id="KAH9641010.1"/>
    </source>
</evidence>
<evidence type="ECO:0000256" key="1">
    <source>
        <dbReference type="ARBA" id="ARBA00022685"/>
    </source>
</evidence>
<comment type="caution">
    <text evidence="4">The sequence shown here is derived from an EMBL/GenBank/DDBJ whole genome shotgun (WGS) entry which is preliminary data.</text>
</comment>
<organism evidence="4 5">
    <name type="scientific">Spodoptera exigua</name>
    <name type="common">Beet armyworm</name>
    <name type="synonym">Noctua fulgens</name>
    <dbReference type="NCBI Taxonomy" id="7107"/>
    <lineage>
        <taxon>Eukaryota</taxon>
        <taxon>Metazoa</taxon>
        <taxon>Ecdysozoa</taxon>
        <taxon>Arthropoda</taxon>
        <taxon>Hexapoda</taxon>
        <taxon>Insecta</taxon>
        <taxon>Pterygota</taxon>
        <taxon>Neoptera</taxon>
        <taxon>Endopterygota</taxon>
        <taxon>Lepidoptera</taxon>
        <taxon>Glossata</taxon>
        <taxon>Ditrysia</taxon>
        <taxon>Noctuoidea</taxon>
        <taxon>Noctuidae</taxon>
        <taxon>Amphipyrinae</taxon>
        <taxon>Spodoptera</taxon>
    </lineage>
</organism>
<reference evidence="4" key="1">
    <citation type="journal article" date="2021" name="G3 (Bethesda)">
        <title>Genome and transcriptome analysis of the beet armyworm Spodoptera exigua reveals targets for pest control. .</title>
        <authorList>
            <person name="Simon S."/>
            <person name="Breeschoten T."/>
            <person name="Jansen H.J."/>
            <person name="Dirks R.P."/>
            <person name="Schranz M.E."/>
            <person name="Ros V.I.D."/>
        </authorList>
    </citation>
    <scope>NUCLEOTIDE SEQUENCE</scope>
    <source>
        <strain evidence="4">TB_SE_WUR_2020</strain>
    </source>
</reference>
<dbReference type="Gene3D" id="1.10.100.10">
    <property type="entry name" value="Insulin-like"/>
    <property type="match status" value="1"/>
</dbReference>
<dbReference type="AlphaFoldDB" id="A0A922MQZ4"/>
<keyword evidence="2" id="KW-0732">Signal</keyword>
<dbReference type="EMBL" id="JACEFF010000259">
    <property type="protein sequence ID" value="KAH9641010.1"/>
    <property type="molecule type" value="Genomic_DNA"/>
</dbReference>
<dbReference type="GO" id="GO:0005576">
    <property type="term" value="C:extracellular region"/>
    <property type="evidence" value="ECO:0007669"/>
    <property type="project" value="InterPro"/>
</dbReference>
<proteinExistence type="predicted"/>
<dbReference type="SUPFAM" id="SSF56994">
    <property type="entry name" value="Insulin-like"/>
    <property type="match status" value="1"/>
</dbReference>
<name>A0A922MQZ4_SPOEX</name>
<evidence type="ECO:0000259" key="3">
    <source>
        <dbReference type="Pfam" id="PF00049"/>
    </source>
</evidence>
<dbReference type="GO" id="GO:0005179">
    <property type="term" value="F:hormone activity"/>
    <property type="evidence" value="ECO:0007669"/>
    <property type="project" value="InterPro"/>
</dbReference>
<dbReference type="Pfam" id="PF00049">
    <property type="entry name" value="Insulin"/>
    <property type="match status" value="1"/>
</dbReference>
<dbReference type="Proteomes" id="UP000814243">
    <property type="component" value="Unassembled WGS sequence"/>
</dbReference>
<feature type="domain" description="Insulin-like" evidence="3">
    <location>
        <begin position="51"/>
        <end position="139"/>
    </location>
</feature>